<dbReference type="RefSeq" id="WP_006263547.1">
    <property type="nucleotide sequence ID" value="NZ_JH590837.1"/>
</dbReference>
<name>A0AAV3F3N3_9FLAO</name>
<sequence length="143" mass="17253">MKINLKSLFCFKKKPKEEPSGKIDYDQHVDFYYSCLINSIILFALNVSQLDELSEPTFDPLFELESEIDYAFTPVIFETVFRNKRIDILLRQELLEFKKEIDDIPQELWEWEYLNTHQVWNKIRAKANLLLDKLEIIDRNYNK</sequence>
<reference evidence="1 2" key="1">
    <citation type="submission" date="2011-11" db="EMBL/GenBank/DDBJ databases">
        <title>The Genome Sequence of Myroides odoratimimus CIP 101113.</title>
        <authorList>
            <person name="Earl A."/>
            <person name="Ward D."/>
            <person name="Feldgarden M."/>
            <person name="Gevers D."/>
            <person name="Huys G."/>
            <person name="Young S.K."/>
            <person name="Zeng Q."/>
            <person name="Gargeya S."/>
            <person name="Fitzgerald M."/>
            <person name="Haas B."/>
            <person name="Abouelleil A."/>
            <person name="Alvarado L."/>
            <person name="Arachchi H.M."/>
            <person name="Berlin A."/>
            <person name="Brown A."/>
            <person name="Chapman S.B."/>
            <person name="Chen Z."/>
            <person name="Dunbar C."/>
            <person name="Freedman E."/>
            <person name="Gearin G."/>
            <person name="Goldberg J."/>
            <person name="Griggs A."/>
            <person name="Gujja S."/>
            <person name="Heiman D."/>
            <person name="Howarth C."/>
            <person name="Larson L."/>
            <person name="Lui A."/>
            <person name="MacDonald P.J.P."/>
            <person name="Montmayeur A."/>
            <person name="Murphy C."/>
            <person name="Neiman D."/>
            <person name="Pearson M."/>
            <person name="Priest M."/>
            <person name="Roberts A."/>
            <person name="Saif S."/>
            <person name="Shea T."/>
            <person name="Shenoy N."/>
            <person name="Sisk P."/>
            <person name="Stolte C."/>
            <person name="Sykes S."/>
            <person name="Wortman J."/>
            <person name="Nusbaum C."/>
            <person name="Birren B."/>
        </authorList>
    </citation>
    <scope>NUCLEOTIDE SEQUENCE [LARGE SCALE GENOMIC DNA]</scope>
    <source>
        <strain evidence="1 2">CIP 101113</strain>
    </source>
</reference>
<evidence type="ECO:0000313" key="1">
    <source>
        <dbReference type="EMBL" id="EHO12690.1"/>
    </source>
</evidence>
<comment type="caution">
    <text evidence="1">The sequence shown here is derived from an EMBL/GenBank/DDBJ whole genome shotgun (WGS) entry which is preliminary data.</text>
</comment>
<dbReference type="AlphaFoldDB" id="A0AAV3F3N3"/>
<organism evidence="1 2">
    <name type="scientific">Myroides odoratimimus CIP 101113</name>
    <dbReference type="NCBI Taxonomy" id="883154"/>
    <lineage>
        <taxon>Bacteria</taxon>
        <taxon>Pseudomonadati</taxon>
        <taxon>Bacteroidota</taxon>
        <taxon>Flavobacteriia</taxon>
        <taxon>Flavobacteriales</taxon>
        <taxon>Flavobacteriaceae</taxon>
        <taxon>Myroides</taxon>
    </lineage>
</organism>
<gene>
    <name evidence="1" type="ORF">HMPREF9715_01845</name>
</gene>
<evidence type="ECO:0000313" key="2">
    <source>
        <dbReference type="Proteomes" id="UP000004834"/>
    </source>
</evidence>
<proteinExistence type="predicted"/>
<protein>
    <submittedName>
        <fullName evidence="1">Uncharacterized protein</fullName>
    </submittedName>
</protein>
<dbReference type="EMBL" id="AGEE01000017">
    <property type="protein sequence ID" value="EHO12690.1"/>
    <property type="molecule type" value="Genomic_DNA"/>
</dbReference>
<accession>A0AAV3F3N3</accession>
<dbReference type="Proteomes" id="UP000004834">
    <property type="component" value="Unassembled WGS sequence"/>
</dbReference>